<evidence type="ECO:0000313" key="2">
    <source>
        <dbReference type="EMBL" id="NDV37788.1"/>
    </source>
</evidence>
<reference evidence="2" key="1">
    <citation type="journal article" date="2020" name="J. Eukaryot. Microbiol.">
        <title>De novo Sequencing, Assembly and Annotation of the Transcriptome for the Free-Living Testate Amoeba Arcella intermedia.</title>
        <authorList>
            <person name="Ribeiro G.M."/>
            <person name="Porfirio-Sousa A.L."/>
            <person name="Maurer-Alcala X.X."/>
            <person name="Katz L.A."/>
            <person name="Lahr D.J.G."/>
        </authorList>
    </citation>
    <scope>NUCLEOTIDE SEQUENCE</scope>
</reference>
<sequence length="52" mass="6140">MVLIMHLVLTKLSLIFRLHFYFNMLLFAISTILLLKRTPTFYIMVVLQSVVP</sequence>
<keyword evidence="1" id="KW-1133">Transmembrane helix</keyword>
<accession>A0A6B2LM40</accession>
<proteinExistence type="predicted"/>
<keyword evidence="1" id="KW-0472">Membrane</keyword>
<evidence type="ECO:0000256" key="1">
    <source>
        <dbReference type="SAM" id="Phobius"/>
    </source>
</evidence>
<protein>
    <submittedName>
        <fullName evidence="2">Uncharacterized protein</fullName>
    </submittedName>
</protein>
<name>A0A6B2LM40_9EUKA</name>
<dbReference type="AlphaFoldDB" id="A0A6B2LM40"/>
<keyword evidence="1" id="KW-0812">Transmembrane</keyword>
<dbReference type="EMBL" id="GIBP01008819">
    <property type="protein sequence ID" value="NDV37788.1"/>
    <property type="molecule type" value="Transcribed_RNA"/>
</dbReference>
<organism evidence="2">
    <name type="scientific">Arcella intermedia</name>
    <dbReference type="NCBI Taxonomy" id="1963864"/>
    <lineage>
        <taxon>Eukaryota</taxon>
        <taxon>Amoebozoa</taxon>
        <taxon>Tubulinea</taxon>
        <taxon>Elardia</taxon>
        <taxon>Arcellinida</taxon>
        <taxon>Sphaerothecina</taxon>
        <taxon>Arcellidae</taxon>
        <taxon>Arcella</taxon>
    </lineage>
</organism>
<feature type="transmembrane region" description="Helical" evidence="1">
    <location>
        <begin position="12"/>
        <end position="35"/>
    </location>
</feature>